<dbReference type="GO" id="GO:0003729">
    <property type="term" value="F:mRNA binding"/>
    <property type="evidence" value="ECO:0007669"/>
    <property type="project" value="TreeGrafter"/>
</dbReference>
<evidence type="ECO:0000256" key="3">
    <source>
        <dbReference type="PROSITE-ProRule" id="PRU00266"/>
    </source>
</evidence>
<feature type="region of interest" description="Disordered" evidence="4">
    <location>
        <begin position="326"/>
        <end position="357"/>
    </location>
</feature>
<feature type="domain" description="DRBM" evidence="5">
    <location>
        <begin position="359"/>
        <end position="426"/>
    </location>
</feature>
<dbReference type="InterPro" id="IPR051740">
    <property type="entry name" value="DRBM-containing_protein"/>
</dbReference>
<evidence type="ECO:0000313" key="7">
    <source>
        <dbReference type="Proteomes" id="UP001347796"/>
    </source>
</evidence>
<dbReference type="EMBL" id="JAZGQO010000005">
    <property type="protein sequence ID" value="KAK6186778.1"/>
    <property type="molecule type" value="Genomic_DNA"/>
</dbReference>
<feature type="compositionally biased region" description="Polar residues" evidence="4">
    <location>
        <begin position="597"/>
        <end position="617"/>
    </location>
</feature>
<keyword evidence="1" id="KW-0677">Repeat</keyword>
<feature type="region of interest" description="Disordered" evidence="4">
    <location>
        <begin position="427"/>
        <end position="453"/>
    </location>
</feature>
<dbReference type="Pfam" id="PF16482">
    <property type="entry name" value="Staufen_C"/>
    <property type="match status" value="1"/>
</dbReference>
<evidence type="ECO:0000259" key="5">
    <source>
        <dbReference type="PROSITE" id="PS50137"/>
    </source>
</evidence>
<feature type="domain" description="DRBM" evidence="5">
    <location>
        <begin position="239"/>
        <end position="327"/>
    </location>
</feature>
<proteinExistence type="predicted"/>
<dbReference type="SMART" id="SM00358">
    <property type="entry name" value="DSRM"/>
    <property type="match status" value="4"/>
</dbReference>
<evidence type="ECO:0000256" key="4">
    <source>
        <dbReference type="SAM" id="MobiDB-lite"/>
    </source>
</evidence>
<evidence type="ECO:0000313" key="6">
    <source>
        <dbReference type="EMBL" id="KAK6186778.1"/>
    </source>
</evidence>
<evidence type="ECO:0000256" key="1">
    <source>
        <dbReference type="ARBA" id="ARBA00022737"/>
    </source>
</evidence>
<feature type="region of interest" description="Disordered" evidence="4">
    <location>
        <begin position="1"/>
        <end position="41"/>
    </location>
</feature>
<feature type="compositionally biased region" description="Low complexity" evidence="4">
    <location>
        <begin position="1"/>
        <end position="13"/>
    </location>
</feature>
<dbReference type="AlphaFoldDB" id="A0AAN8PWY7"/>
<feature type="compositionally biased region" description="Polar residues" evidence="4">
    <location>
        <begin position="95"/>
        <end position="114"/>
    </location>
</feature>
<dbReference type="GO" id="GO:0005886">
    <property type="term" value="C:plasma membrane"/>
    <property type="evidence" value="ECO:0007669"/>
    <property type="project" value="TreeGrafter"/>
</dbReference>
<dbReference type="CDD" id="cd19860">
    <property type="entry name" value="DSRM_STAU_rpt4"/>
    <property type="match status" value="1"/>
</dbReference>
<feature type="region of interest" description="Disordered" evidence="4">
    <location>
        <begin position="591"/>
        <end position="623"/>
    </location>
</feature>
<dbReference type="SUPFAM" id="SSF54768">
    <property type="entry name" value="dsRNA-binding domain-like"/>
    <property type="match status" value="4"/>
</dbReference>
<dbReference type="GO" id="GO:0008298">
    <property type="term" value="P:intracellular mRNA localization"/>
    <property type="evidence" value="ECO:0007669"/>
    <property type="project" value="TreeGrafter"/>
</dbReference>
<reference evidence="6 7" key="1">
    <citation type="submission" date="2024-01" db="EMBL/GenBank/DDBJ databases">
        <title>The genome of the rayed Mediterranean limpet Patella caerulea (Linnaeus, 1758).</title>
        <authorList>
            <person name="Anh-Thu Weber A."/>
            <person name="Halstead-Nussloch G."/>
        </authorList>
    </citation>
    <scope>NUCLEOTIDE SEQUENCE [LARGE SCALE GENOMIC DNA]</scope>
    <source>
        <strain evidence="6">AATW-2023a</strain>
        <tissue evidence="6">Whole specimen</tissue>
    </source>
</reference>
<dbReference type="PANTHER" id="PTHR46054">
    <property type="entry name" value="MATERNAL EFFECT PROTEIN STAUFEN"/>
    <property type="match status" value="1"/>
</dbReference>
<dbReference type="GO" id="GO:0003725">
    <property type="term" value="F:double-stranded RNA binding"/>
    <property type="evidence" value="ECO:0007669"/>
    <property type="project" value="TreeGrafter"/>
</dbReference>
<feature type="region of interest" description="Disordered" evidence="4">
    <location>
        <begin position="533"/>
        <end position="561"/>
    </location>
</feature>
<feature type="domain" description="DRBM" evidence="5">
    <location>
        <begin position="153"/>
        <end position="220"/>
    </location>
</feature>
<dbReference type="Gene3D" id="3.30.160.20">
    <property type="match status" value="5"/>
</dbReference>
<feature type="compositionally biased region" description="Basic and acidic residues" evidence="4">
    <location>
        <begin position="337"/>
        <end position="357"/>
    </location>
</feature>
<dbReference type="CDD" id="cd19857">
    <property type="entry name" value="DSRM_STAU_rpt1"/>
    <property type="match status" value="1"/>
</dbReference>
<keyword evidence="2 3" id="KW-0694">RNA-binding</keyword>
<dbReference type="FunFam" id="3.30.160.20:FF:000013">
    <property type="entry name" value="double-stranded RNA-binding protein Staufen homolog 2 isoform X3"/>
    <property type="match status" value="1"/>
</dbReference>
<dbReference type="GO" id="GO:0043025">
    <property type="term" value="C:neuronal cell body"/>
    <property type="evidence" value="ECO:0007669"/>
    <property type="project" value="TreeGrafter"/>
</dbReference>
<keyword evidence="7" id="KW-1185">Reference proteome</keyword>
<accession>A0AAN8PWY7</accession>
<dbReference type="CDD" id="cd19882">
    <property type="entry name" value="DSRM_STAU2_rpt2"/>
    <property type="match status" value="1"/>
</dbReference>
<dbReference type="GO" id="GO:0010494">
    <property type="term" value="C:cytoplasmic stress granule"/>
    <property type="evidence" value="ECO:0007669"/>
    <property type="project" value="TreeGrafter"/>
</dbReference>
<dbReference type="GO" id="GO:0032839">
    <property type="term" value="C:dendrite cytoplasm"/>
    <property type="evidence" value="ECO:0007669"/>
    <property type="project" value="GOC"/>
</dbReference>
<dbReference type="CDD" id="cd19861">
    <property type="entry name" value="DSRM_STAU_rpt5"/>
    <property type="match status" value="1"/>
</dbReference>
<sequence>MQNMQGNPQQMQGAVHKGVMPPQGYSPQGIPMASGQGNPQYSMQGYPMKQQMMQQQQQSMATSNMMMHGNMPNQNKPPTAILTNQNKVVVANQKPSQPGMSNQRMVTGDQNGNKESAGGKTSNMAATVTTTTESTIIPEQLECSNLANTKEKTPMCLLNELARYNKISHQYMLVDEEGPAHQKLFHVKLKLGEEEYSASGQSIKKAQHAVASLALEKTSFPKPPPKPQRETGQGLNSIMPTVELNAVAMRRGEIATYKPIEPRHSQYYQPPNFDFRGMYNQRYRYPRPTRSAYVSLKVGQREFIGEGPTHQAARHTAATKALRILKNLPPPNPPIKPEGEAATETKEKEPTSPEDELKSEISLVHEIGLKRNMAVNFEVIKESGPPHIKVFVTRCTVGDKVTEGEGNSKKYSKKRAAELMLEELKKLPALPSMQMPPRSRPQNNKKKNRNLIKIQKGDQSYGVSINPISRLIQITQAQKKKEPIFTLVGDHGVYHRREFVMQVQVDEEKCTGVGHNKKLAKRNAAEAMLHHLGFSQTPPQPSKSAIKSNGGTPEGSGTDKKVTFVDNGAENGGGVTNVKTGRQLVPGLLLIPDSSRHPTQQQQPVNYGQGSTPSDESSLGLGRPIATSQTSIRPEQRLRELALIHKFDIKFDDFAGQNNKNEHLSRLTLGLNPPQVLHGSGPSIEGSHDHAALAALQLLTKYGWGLPDASGDGPHVQSDRVTYGANRKAGMSRVVKTDLVN</sequence>
<dbReference type="PROSITE" id="PS50137">
    <property type="entry name" value="DS_RBD"/>
    <property type="match status" value="4"/>
</dbReference>
<dbReference type="GO" id="GO:0098964">
    <property type="term" value="P:anterograde dendritic transport of messenger ribonucleoprotein complex"/>
    <property type="evidence" value="ECO:0007669"/>
    <property type="project" value="TreeGrafter"/>
</dbReference>
<dbReference type="InterPro" id="IPR044464">
    <property type="entry name" value="STAU2_DSRM_2"/>
</dbReference>
<feature type="compositionally biased region" description="Polar residues" evidence="4">
    <location>
        <begin position="534"/>
        <end position="551"/>
    </location>
</feature>
<dbReference type="CDD" id="cd19859">
    <property type="entry name" value="DSRM_STAU_rpt3"/>
    <property type="match status" value="1"/>
</dbReference>
<protein>
    <recommendedName>
        <fullName evidence="5">DRBM domain-containing protein</fullName>
    </recommendedName>
</protein>
<dbReference type="FunFam" id="3.30.160.20:FF:000007">
    <property type="entry name" value="Double-stranded RNA-binding protein Staufen homolog 1"/>
    <property type="match status" value="2"/>
</dbReference>
<dbReference type="PANTHER" id="PTHR46054:SF3">
    <property type="entry name" value="MATERNAL EFFECT PROTEIN STAUFEN"/>
    <property type="match status" value="1"/>
</dbReference>
<gene>
    <name evidence="6" type="ORF">SNE40_006053</name>
</gene>
<dbReference type="Pfam" id="PF00035">
    <property type="entry name" value="dsrm"/>
    <property type="match status" value="3"/>
</dbReference>
<dbReference type="InterPro" id="IPR014720">
    <property type="entry name" value="dsRBD_dom"/>
</dbReference>
<comment type="caution">
    <text evidence="6">The sequence shown here is derived from an EMBL/GenBank/DDBJ whole genome shotgun (WGS) entry which is preliminary data.</text>
</comment>
<dbReference type="InterPro" id="IPR032478">
    <property type="entry name" value="Staufen_C"/>
</dbReference>
<dbReference type="GO" id="GO:0007281">
    <property type="term" value="P:germ cell development"/>
    <property type="evidence" value="ECO:0007669"/>
    <property type="project" value="TreeGrafter"/>
</dbReference>
<organism evidence="6 7">
    <name type="scientific">Patella caerulea</name>
    <name type="common">Rayed Mediterranean limpet</name>
    <dbReference type="NCBI Taxonomy" id="87958"/>
    <lineage>
        <taxon>Eukaryota</taxon>
        <taxon>Metazoa</taxon>
        <taxon>Spiralia</taxon>
        <taxon>Lophotrochozoa</taxon>
        <taxon>Mollusca</taxon>
        <taxon>Gastropoda</taxon>
        <taxon>Patellogastropoda</taxon>
        <taxon>Patelloidea</taxon>
        <taxon>Patellidae</taxon>
        <taxon>Patella</taxon>
    </lineage>
</organism>
<evidence type="ECO:0000256" key="2">
    <source>
        <dbReference type="ARBA" id="ARBA00022884"/>
    </source>
</evidence>
<name>A0AAN8PWY7_PATCE</name>
<feature type="region of interest" description="Disordered" evidence="4">
    <location>
        <begin position="95"/>
        <end position="124"/>
    </location>
</feature>
<dbReference type="GO" id="GO:0035418">
    <property type="term" value="P:protein localization to synapse"/>
    <property type="evidence" value="ECO:0007669"/>
    <property type="project" value="TreeGrafter"/>
</dbReference>
<feature type="domain" description="DRBM" evidence="5">
    <location>
        <begin position="466"/>
        <end position="534"/>
    </location>
</feature>
<dbReference type="Proteomes" id="UP001347796">
    <property type="component" value="Unassembled WGS sequence"/>
</dbReference>